<keyword evidence="6 11" id="KW-0853">WD repeat</keyword>
<evidence type="ECO:0000256" key="5">
    <source>
        <dbReference type="ARBA" id="ARBA00022553"/>
    </source>
</evidence>
<evidence type="ECO:0000256" key="7">
    <source>
        <dbReference type="ARBA" id="ARBA00022737"/>
    </source>
</evidence>
<feature type="compositionally biased region" description="Basic and acidic residues" evidence="12">
    <location>
        <begin position="631"/>
        <end position="643"/>
    </location>
</feature>
<proteinExistence type="inferred from homology"/>
<comment type="function">
    <text evidence="9">May be involved in rRNA-processing and ribosome biosynthesis.</text>
</comment>
<keyword evidence="8" id="KW-0539">Nucleus</keyword>
<dbReference type="Proteomes" id="UP000094336">
    <property type="component" value="Unassembled WGS sequence"/>
</dbReference>
<evidence type="ECO:0000256" key="12">
    <source>
        <dbReference type="SAM" id="MobiDB-lite"/>
    </source>
</evidence>
<evidence type="ECO:0000256" key="10">
    <source>
        <dbReference type="ARBA" id="ARBA00064135"/>
    </source>
</evidence>
<evidence type="ECO:0000313" key="16">
    <source>
        <dbReference type="EMBL" id="ODQ82828.1"/>
    </source>
</evidence>
<keyword evidence="3" id="KW-0690">Ribosome biogenesis</keyword>
<dbReference type="Pfam" id="PF08159">
    <property type="entry name" value="NUC153"/>
    <property type="match status" value="1"/>
</dbReference>
<dbReference type="InterPro" id="IPR036322">
    <property type="entry name" value="WD40_repeat_dom_sf"/>
</dbReference>
<feature type="domain" description="NUC153" evidence="13">
    <location>
        <begin position="484"/>
        <end position="512"/>
    </location>
</feature>
<dbReference type="Pfam" id="PF23097">
    <property type="entry name" value="NOL10_2nd"/>
    <property type="match status" value="1"/>
</dbReference>
<sequence>MVLKSTSNGLDGVSVYQISGTNVSRSLPEWIAQKRKKALKNDLEYQTRVELIQDFEFSEASNRIKVSPDGQFAMATGTYKPQIHVYDFENLSLKFDRHTDSENVDFVITSADWTKSVHLQNDRSIEFHSKGGIHYRSRIPTFGRSLAYNAASADLLVGASGNEIYRLNLDQGRFLNPYVLDTTQGVNHVSINPVHGLVAAGLEDGTVEFWDSRSRQRAAKLMVSDQLSGNAPVQVSTTAFRNDGLNFACGTSDGYSLLYDLRTATPLLMRDQGFGNAVDKIIWLDENSSNSDLFLTCDKKIAKVWDRTDGKFVCSMEPDVDINDIEYVPDSGMFFMANEGAPMHTFYVPNIGPAPAWCSFLDNITEELEEKPTNTTYSNFRFITREDVTKLNIAHLVSKGVLKGYMHGYFINSDLYDKVNLIANPNSYRDEREREIKKKIEKERESRIRSTGAVKHTKVKVNKDFVTKLQEKSGSKAVDRLVNDDRFKEVFEDEEFAIDEESHDYKQLNPVKAVKDVSGPVSERRGKTAAEDSDDERMNSHGKYARSDNEESEEEESDSEDDHVSRAQKEAQQAKVQKQLEKLRRKKQESEDAAKFMSEMKVLSTNEVNQTRGKSAKSKSFGSQVKHHDRVSKIEKLKKGDTKLRRHARGEAEMTFIPKKEHKKPKVRFEEEGVDKGRTQQRFDGRRRASNNAFRGM</sequence>
<keyword evidence="17" id="KW-1185">Reference proteome</keyword>
<comment type="subunit">
    <text evidence="10">Component of the 90S pre-ribosomes.</text>
</comment>
<protein>
    <submittedName>
        <fullName evidence="16">Uncharacterized protein</fullName>
    </submittedName>
</protein>
<feature type="domain" description="Nucleolar protein 10-like N-terminal" evidence="15">
    <location>
        <begin position="23"/>
        <end position="373"/>
    </location>
</feature>
<dbReference type="FunFam" id="2.130.10.10:FF:000537">
    <property type="entry name" value="Ribosome biogenesis protein ENP2"/>
    <property type="match status" value="1"/>
</dbReference>
<dbReference type="AlphaFoldDB" id="A0A1E3QYX1"/>
<dbReference type="PANTHER" id="PTHR14927:SF0">
    <property type="entry name" value="NUCLEOLAR PROTEIN 10"/>
    <property type="match status" value="1"/>
</dbReference>
<keyword evidence="7" id="KW-0677">Repeat</keyword>
<comment type="subcellular location">
    <subcellularLocation>
        <location evidence="1">Nucleus</location>
        <location evidence="1">Nucleolus</location>
    </subcellularLocation>
</comment>
<evidence type="ECO:0000256" key="3">
    <source>
        <dbReference type="ARBA" id="ARBA00022517"/>
    </source>
</evidence>
<accession>A0A1E3QYX1</accession>
<feature type="region of interest" description="Disordered" evidence="12">
    <location>
        <begin position="509"/>
        <end position="697"/>
    </location>
</feature>
<feature type="compositionally biased region" description="Basic and acidic residues" evidence="12">
    <location>
        <begin position="578"/>
        <end position="594"/>
    </location>
</feature>
<evidence type="ECO:0000256" key="11">
    <source>
        <dbReference type="PROSITE-ProRule" id="PRU00221"/>
    </source>
</evidence>
<reference evidence="17" key="1">
    <citation type="submission" date="2016-05" db="EMBL/GenBank/DDBJ databases">
        <title>Comparative genomics of biotechnologically important yeasts.</title>
        <authorList>
            <consortium name="DOE Joint Genome Institute"/>
            <person name="Riley R."/>
            <person name="Haridas S."/>
            <person name="Wolfe K.H."/>
            <person name="Lopes M.R."/>
            <person name="Hittinger C.T."/>
            <person name="Goker M."/>
            <person name="Salamov A."/>
            <person name="Wisecaver J."/>
            <person name="Long T.M."/>
            <person name="Aerts A.L."/>
            <person name="Barry K."/>
            <person name="Choi C."/>
            <person name="Clum A."/>
            <person name="Coughlan A.Y."/>
            <person name="Deshpande S."/>
            <person name="Douglass A.P."/>
            <person name="Hanson S.J."/>
            <person name="Klenk H.-P."/>
            <person name="Labutti K."/>
            <person name="Lapidus A."/>
            <person name="Lindquist E."/>
            <person name="Lipzen A."/>
            <person name="Meier-Kolthoff J.P."/>
            <person name="Ohm R.A."/>
            <person name="Otillar R.P."/>
            <person name="Pangilinan J."/>
            <person name="Peng Y."/>
            <person name="Rokas A."/>
            <person name="Rosa C.A."/>
            <person name="Scheuner C."/>
            <person name="Sibirny A.A."/>
            <person name="Slot J.C."/>
            <person name="Stielow J.B."/>
            <person name="Sun H."/>
            <person name="Kurtzman C.P."/>
            <person name="Blackwell M."/>
            <person name="Grigoriev I.V."/>
            <person name="Jeffries T.W."/>
        </authorList>
    </citation>
    <scope>NUCLEOTIDE SEQUENCE [LARGE SCALE GENOMIC DNA]</scope>
    <source>
        <strain evidence="17">NRRL Y-12698</strain>
    </source>
</reference>
<dbReference type="PROSITE" id="PS50082">
    <property type="entry name" value="WD_REPEATS_2"/>
    <property type="match status" value="1"/>
</dbReference>
<dbReference type="SMART" id="SM00320">
    <property type="entry name" value="WD40"/>
    <property type="match status" value="4"/>
</dbReference>
<dbReference type="Gene3D" id="2.130.10.10">
    <property type="entry name" value="YVTN repeat-like/Quinoprotein amine dehydrogenase"/>
    <property type="match status" value="1"/>
</dbReference>
<dbReference type="GO" id="GO:0030686">
    <property type="term" value="C:90S preribosome"/>
    <property type="evidence" value="ECO:0007669"/>
    <property type="project" value="TreeGrafter"/>
</dbReference>
<dbReference type="InterPro" id="IPR056551">
    <property type="entry name" value="Beta-prop_NOL10_N"/>
</dbReference>
<dbReference type="InterPro" id="IPR001680">
    <property type="entry name" value="WD40_rpt"/>
</dbReference>
<dbReference type="STRING" id="984486.A0A1E3QYX1"/>
<comment type="similarity">
    <text evidence="2">Belongs to the WD repeat NOL10/ENP2 family.</text>
</comment>
<feature type="compositionally biased region" description="Polar residues" evidence="12">
    <location>
        <begin position="603"/>
        <end position="623"/>
    </location>
</feature>
<evidence type="ECO:0000259" key="13">
    <source>
        <dbReference type="Pfam" id="PF08159"/>
    </source>
</evidence>
<dbReference type="InterPro" id="IPR056550">
    <property type="entry name" value="NOL10_2nd"/>
</dbReference>
<evidence type="ECO:0000256" key="6">
    <source>
        <dbReference type="ARBA" id="ARBA00022574"/>
    </source>
</evidence>
<feature type="domain" description="Nucleolar protein 10-like second" evidence="14">
    <location>
        <begin position="377"/>
        <end position="424"/>
    </location>
</feature>
<dbReference type="GeneID" id="30145444"/>
<dbReference type="InterPro" id="IPR040382">
    <property type="entry name" value="NOL10/Enp2"/>
</dbReference>
<dbReference type="OrthoDB" id="273340at2759"/>
<keyword evidence="4" id="KW-0698">rRNA processing</keyword>
<evidence type="ECO:0000256" key="4">
    <source>
        <dbReference type="ARBA" id="ARBA00022552"/>
    </source>
</evidence>
<dbReference type="RefSeq" id="XP_018988156.1">
    <property type="nucleotide sequence ID" value="XM_019127591.1"/>
</dbReference>
<gene>
    <name evidence="16" type="ORF">BABINDRAFT_159326</name>
</gene>
<dbReference type="SUPFAM" id="SSF50978">
    <property type="entry name" value="WD40 repeat-like"/>
    <property type="match status" value="1"/>
</dbReference>
<evidence type="ECO:0000259" key="15">
    <source>
        <dbReference type="Pfam" id="PF23098"/>
    </source>
</evidence>
<evidence type="ECO:0000256" key="1">
    <source>
        <dbReference type="ARBA" id="ARBA00004604"/>
    </source>
</evidence>
<evidence type="ECO:0000256" key="8">
    <source>
        <dbReference type="ARBA" id="ARBA00023242"/>
    </source>
</evidence>
<dbReference type="GO" id="GO:0032040">
    <property type="term" value="C:small-subunit processome"/>
    <property type="evidence" value="ECO:0007669"/>
    <property type="project" value="EnsemblFungi"/>
</dbReference>
<evidence type="ECO:0000256" key="2">
    <source>
        <dbReference type="ARBA" id="ARBA00005264"/>
    </source>
</evidence>
<dbReference type="InterPro" id="IPR012580">
    <property type="entry name" value="NUC153"/>
</dbReference>
<evidence type="ECO:0000259" key="14">
    <source>
        <dbReference type="Pfam" id="PF23097"/>
    </source>
</evidence>
<dbReference type="Pfam" id="PF23098">
    <property type="entry name" value="Beta-prop_NOL10_N"/>
    <property type="match status" value="1"/>
</dbReference>
<feature type="repeat" description="WD" evidence="11">
    <location>
        <begin position="179"/>
        <end position="220"/>
    </location>
</feature>
<feature type="compositionally biased region" description="Basic and acidic residues" evidence="12">
    <location>
        <begin position="667"/>
        <end position="687"/>
    </location>
</feature>
<dbReference type="GO" id="GO:0000462">
    <property type="term" value="P:maturation of SSU-rRNA from tricistronic rRNA transcript (SSU-rRNA, 5.8S rRNA, LSU-rRNA)"/>
    <property type="evidence" value="ECO:0007669"/>
    <property type="project" value="EnsemblFungi"/>
</dbReference>
<evidence type="ECO:0000313" key="17">
    <source>
        <dbReference type="Proteomes" id="UP000094336"/>
    </source>
</evidence>
<organism evidence="16 17">
    <name type="scientific">Babjeviella inositovora NRRL Y-12698</name>
    <dbReference type="NCBI Taxonomy" id="984486"/>
    <lineage>
        <taxon>Eukaryota</taxon>
        <taxon>Fungi</taxon>
        <taxon>Dikarya</taxon>
        <taxon>Ascomycota</taxon>
        <taxon>Saccharomycotina</taxon>
        <taxon>Pichiomycetes</taxon>
        <taxon>Serinales incertae sedis</taxon>
        <taxon>Babjeviella</taxon>
    </lineage>
</organism>
<dbReference type="PROSITE" id="PS00678">
    <property type="entry name" value="WD_REPEATS_1"/>
    <property type="match status" value="1"/>
</dbReference>
<dbReference type="PANTHER" id="PTHR14927">
    <property type="entry name" value="NUCLEOLAR PROTEIN 10"/>
    <property type="match status" value="1"/>
</dbReference>
<dbReference type="EMBL" id="KV454426">
    <property type="protein sequence ID" value="ODQ82828.1"/>
    <property type="molecule type" value="Genomic_DNA"/>
</dbReference>
<keyword evidence="5" id="KW-0597">Phosphoprotein</keyword>
<evidence type="ECO:0000256" key="9">
    <source>
        <dbReference type="ARBA" id="ARBA00058105"/>
    </source>
</evidence>
<dbReference type="InterPro" id="IPR015943">
    <property type="entry name" value="WD40/YVTN_repeat-like_dom_sf"/>
</dbReference>
<feature type="compositionally biased region" description="Acidic residues" evidence="12">
    <location>
        <begin position="550"/>
        <end position="561"/>
    </location>
</feature>
<dbReference type="InterPro" id="IPR019775">
    <property type="entry name" value="WD40_repeat_CS"/>
</dbReference>
<name>A0A1E3QYX1_9ASCO</name>